<accession>A0A4U0RWH5</accession>
<reference evidence="1 2" key="1">
    <citation type="submission" date="2019-04" db="EMBL/GenBank/DDBJ databases">
        <title>Streptomyces oryziradicis sp. nov., a novel actinomycete isolated from rhizosphere soil of rice (Oryza sativa L.).</title>
        <authorList>
            <person name="Li C."/>
        </authorList>
    </citation>
    <scope>NUCLEOTIDE SEQUENCE [LARGE SCALE GENOMIC DNA]</scope>
    <source>
        <strain evidence="1 2">NEAU-C40</strain>
    </source>
</reference>
<dbReference type="AlphaFoldDB" id="A0A4U0RWH5"/>
<proteinExistence type="predicted"/>
<dbReference type="EMBL" id="SUMC01000094">
    <property type="protein sequence ID" value="TJZ99906.1"/>
    <property type="molecule type" value="Genomic_DNA"/>
</dbReference>
<organism evidence="1 2">
    <name type="scientific">Actinacidiphila oryziradicis</name>
    <dbReference type="NCBI Taxonomy" id="2571141"/>
    <lineage>
        <taxon>Bacteria</taxon>
        <taxon>Bacillati</taxon>
        <taxon>Actinomycetota</taxon>
        <taxon>Actinomycetes</taxon>
        <taxon>Kitasatosporales</taxon>
        <taxon>Streptomycetaceae</taxon>
        <taxon>Actinacidiphila</taxon>
    </lineage>
</organism>
<keyword evidence="2" id="KW-1185">Reference proteome</keyword>
<gene>
    <name evidence="1" type="ORF">FCI23_44210</name>
</gene>
<dbReference type="OrthoDB" id="4321277at2"/>
<protein>
    <submittedName>
        <fullName evidence="1">Uncharacterized protein</fullName>
    </submittedName>
</protein>
<dbReference type="RefSeq" id="WP_136729698.1">
    <property type="nucleotide sequence ID" value="NZ_SUMC01000094.1"/>
</dbReference>
<comment type="caution">
    <text evidence="1">The sequence shown here is derived from an EMBL/GenBank/DDBJ whole genome shotgun (WGS) entry which is preliminary data.</text>
</comment>
<evidence type="ECO:0000313" key="1">
    <source>
        <dbReference type="EMBL" id="TJZ99906.1"/>
    </source>
</evidence>
<sequence>MDDAFDFPADLLELQRELDGVRRELVRWPQVFSRLGGDEQRVIDMLWARQSQLSAAVAEHPFFAGRETHGWVKAHLALQRASRAPVMSARAAASQGGAAVTGPA</sequence>
<name>A0A4U0RWH5_9ACTN</name>
<dbReference type="Proteomes" id="UP000305778">
    <property type="component" value="Unassembled WGS sequence"/>
</dbReference>
<evidence type="ECO:0000313" key="2">
    <source>
        <dbReference type="Proteomes" id="UP000305778"/>
    </source>
</evidence>